<dbReference type="GeneTree" id="ENSGT00390000014380"/>
<feature type="domain" description="Fibronectin type-III" evidence="1">
    <location>
        <begin position="515"/>
        <end position="608"/>
    </location>
</feature>
<dbReference type="PANTHER" id="PTHR31594">
    <property type="entry name" value="AIG1-TYPE G DOMAIN-CONTAINING PROTEIN"/>
    <property type="match status" value="1"/>
</dbReference>
<keyword evidence="3" id="KW-1185">Reference proteome</keyword>
<reference evidence="2" key="2">
    <citation type="submission" date="2025-08" db="UniProtKB">
        <authorList>
            <consortium name="Ensembl"/>
        </authorList>
    </citation>
    <scope>IDENTIFICATION</scope>
</reference>
<dbReference type="InterPro" id="IPR003961">
    <property type="entry name" value="FN3_dom"/>
</dbReference>
<dbReference type="Pfam" id="PF24674">
    <property type="entry name" value="MACPF_SNTX"/>
    <property type="match status" value="1"/>
</dbReference>
<proteinExistence type="predicted"/>
<dbReference type="eggNOG" id="ENOG502QV7C">
    <property type="taxonomic scope" value="Eukaryota"/>
</dbReference>
<dbReference type="OMA" id="HITYPEV"/>
<dbReference type="InterPro" id="IPR056072">
    <property type="entry name" value="SNTX_MACPF/CDC-like_dom"/>
</dbReference>
<dbReference type="CDD" id="cd00063">
    <property type="entry name" value="FN3"/>
    <property type="match status" value="1"/>
</dbReference>
<dbReference type="InterPro" id="IPR036116">
    <property type="entry name" value="FN3_sf"/>
</dbReference>
<sequence length="609" mass="69013">SAGFPRMAATEGAFEMAALGRPFQLGMLYDCRKDILITGITLWDIETLNRGIDKSPQPNTEFHIIASDSIEDKAKALNVDASLKASFLGGLIDVKGSAKYFKDKKTTRQQTRVTLQYRTTTSFEQLTMTHLGRQNVSYEYVLDQGEATHVVTAILYGAQAFFVFDRQVSLSENQQVVQGNLEVMVKKIPTYAAGGEASLKLTDSEKRNAQEFNCTFYGDFALKKNPLTFEEAIETYASLPTLLGEDGEHAVPLRIWLYPLKNLDSRAAQMVCDISLRLINRSQDVLEQLHKIDMHCNDILKDVAALKFPEVMGKIQKFKAICLEYQLEFQKKLTKLLPSIRGGREEEASLLQIIKVKEQSPFKHHLLTGWLNETQREMNLLKSYLGLMDDVEVISSAEELDQVLFDFEVQRIVCFTFTSLQPEDKDPYLSDLLEYLTTKVNKPKMPTQQTKKWFCSPVVLRHVRACAKSFLEIVQANEKARCIITSIPNEDYEGATIYLYEEGNLVTPCFEIPPKPDIPLIYGKTLDSVTLNLGLVKHDDNEMLQCRIEYKNIKGEDWIPVELKDEAEFFTVSGLHPNLEYTFRLSAMCQAGLWIASDPTESVKTPPTS</sequence>
<organism evidence="2 3">
    <name type="scientific">Latimeria chalumnae</name>
    <name type="common">Coelacanth</name>
    <dbReference type="NCBI Taxonomy" id="7897"/>
    <lineage>
        <taxon>Eukaryota</taxon>
        <taxon>Metazoa</taxon>
        <taxon>Chordata</taxon>
        <taxon>Craniata</taxon>
        <taxon>Vertebrata</taxon>
        <taxon>Euteleostomi</taxon>
        <taxon>Coelacanthiformes</taxon>
        <taxon>Coelacanthidae</taxon>
        <taxon>Latimeria</taxon>
    </lineage>
</organism>
<dbReference type="SUPFAM" id="SSF49265">
    <property type="entry name" value="Fibronectin type III"/>
    <property type="match status" value="1"/>
</dbReference>
<dbReference type="InParanoid" id="H3B719"/>
<dbReference type="InterPro" id="IPR013783">
    <property type="entry name" value="Ig-like_fold"/>
</dbReference>
<reference evidence="3" key="1">
    <citation type="submission" date="2011-08" db="EMBL/GenBank/DDBJ databases">
        <title>The draft genome of Latimeria chalumnae.</title>
        <authorList>
            <person name="Di Palma F."/>
            <person name="Alfoldi J."/>
            <person name="Johnson J."/>
            <person name="Berlin A."/>
            <person name="Gnerre S."/>
            <person name="Jaffe D."/>
            <person name="MacCallum I."/>
            <person name="Young S."/>
            <person name="Walker B.J."/>
            <person name="Lander E."/>
            <person name="Lindblad-Toh K."/>
        </authorList>
    </citation>
    <scope>NUCLEOTIDE SEQUENCE [LARGE SCALE GENOMIC DNA]</scope>
    <source>
        <strain evidence="3">Wild caught</strain>
    </source>
</reference>
<dbReference type="Gene3D" id="2.60.40.10">
    <property type="entry name" value="Immunoglobulins"/>
    <property type="match status" value="1"/>
</dbReference>
<name>H3B719_LATCH</name>
<dbReference type="InterPro" id="IPR040581">
    <property type="entry name" value="Thioredoxin_11"/>
</dbReference>
<dbReference type="HOGENOM" id="CLU_015596_1_0_1"/>
<dbReference type="Proteomes" id="UP000008672">
    <property type="component" value="Unassembled WGS sequence"/>
</dbReference>
<evidence type="ECO:0000313" key="3">
    <source>
        <dbReference type="Proteomes" id="UP000008672"/>
    </source>
</evidence>
<reference evidence="2" key="3">
    <citation type="submission" date="2025-09" db="UniProtKB">
        <authorList>
            <consortium name="Ensembl"/>
        </authorList>
    </citation>
    <scope>IDENTIFICATION</scope>
</reference>
<dbReference type="PANTHER" id="PTHR31594:SF16">
    <property type="entry name" value="SI:CH211-281L24.3"/>
    <property type="match status" value="1"/>
</dbReference>
<evidence type="ECO:0000259" key="1">
    <source>
        <dbReference type="PROSITE" id="PS50853"/>
    </source>
</evidence>
<dbReference type="InterPro" id="IPR052090">
    <property type="entry name" value="Cytolytic_pore-forming_toxin"/>
</dbReference>
<dbReference type="InterPro" id="IPR048997">
    <property type="entry name" value="Stonustoxin-like_helical"/>
</dbReference>
<dbReference type="PROSITE" id="PS50853">
    <property type="entry name" value="FN3"/>
    <property type="match status" value="1"/>
</dbReference>
<evidence type="ECO:0000313" key="2">
    <source>
        <dbReference type="Ensembl" id="ENSLACP00000017690.1"/>
    </source>
</evidence>
<dbReference type="AlphaFoldDB" id="H3B719"/>
<protein>
    <recommendedName>
        <fullName evidence="1">Fibronectin type-III domain-containing protein</fullName>
    </recommendedName>
</protein>
<accession>H3B719</accession>
<dbReference type="Pfam" id="PF21109">
    <property type="entry name" value="Stonustoxin_helical"/>
    <property type="match status" value="1"/>
</dbReference>
<dbReference type="Pfam" id="PF18078">
    <property type="entry name" value="Thioredoxin_11"/>
    <property type="match status" value="1"/>
</dbReference>
<dbReference type="STRING" id="7897.ENSLACP00000017690"/>
<dbReference type="Ensembl" id="ENSLACT00000017820.1">
    <property type="protein sequence ID" value="ENSLACP00000017690.1"/>
    <property type="gene ID" value="ENSLACG00000015581.1"/>
</dbReference>
<dbReference type="EMBL" id="AFYH01023483">
    <property type="status" value="NOT_ANNOTATED_CDS"/>
    <property type="molecule type" value="Genomic_DNA"/>
</dbReference>